<dbReference type="PANTHER" id="PTHR47815">
    <property type="entry name" value="UNIVERSAL STRESS PROTEIN A FAMILY PROTEIN C25B2.10"/>
    <property type="match status" value="1"/>
</dbReference>
<organism evidence="3 4">
    <name type="scientific">Aspergillus granulosus</name>
    <dbReference type="NCBI Taxonomy" id="176169"/>
    <lineage>
        <taxon>Eukaryota</taxon>
        <taxon>Fungi</taxon>
        <taxon>Dikarya</taxon>
        <taxon>Ascomycota</taxon>
        <taxon>Pezizomycotina</taxon>
        <taxon>Eurotiomycetes</taxon>
        <taxon>Eurotiomycetidae</taxon>
        <taxon>Eurotiales</taxon>
        <taxon>Aspergillaceae</taxon>
        <taxon>Aspergillus</taxon>
        <taxon>Aspergillus subgen. Nidulantes</taxon>
    </lineage>
</organism>
<feature type="compositionally biased region" description="Pro residues" evidence="1">
    <location>
        <begin position="1"/>
        <end position="10"/>
    </location>
</feature>
<dbReference type="InterPro" id="IPR006015">
    <property type="entry name" value="Universal_stress_UspA"/>
</dbReference>
<dbReference type="SUPFAM" id="SSF52402">
    <property type="entry name" value="Adenine nucleotide alpha hydrolases-like"/>
    <property type="match status" value="1"/>
</dbReference>
<dbReference type="PRINTS" id="PR01438">
    <property type="entry name" value="UNVRSLSTRESS"/>
</dbReference>
<protein>
    <submittedName>
        <fullName evidence="3">Universal stress protein family domain protein</fullName>
    </submittedName>
</protein>
<name>A0ABR4GTI7_9EURO</name>
<feature type="region of interest" description="Disordered" evidence="1">
    <location>
        <begin position="1"/>
        <end position="98"/>
    </location>
</feature>
<dbReference type="Proteomes" id="UP001610334">
    <property type="component" value="Unassembled WGS sequence"/>
</dbReference>
<gene>
    <name evidence="3" type="ORF">BJX63DRAFT_415239</name>
</gene>
<dbReference type="Pfam" id="PF00582">
    <property type="entry name" value="Usp"/>
    <property type="match status" value="1"/>
</dbReference>
<evidence type="ECO:0000313" key="3">
    <source>
        <dbReference type="EMBL" id="KAL2802385.1"/>
    </source>
</evidence>
<comment type="caution">
    <text evidence="3">The sequence shown here is derived from an EMBL/GenBank/DDBJ whole genome shotgun (WGS) entry which is preliminary data.</text>
</comment>
<dbReference type="Gene3D" id="3.40.50.620">
    <property type="entry name" value="HUPs"/>
    <property type="match status" value="1"/>
</dbReference>
<evidence type="ECO:0000313" key="4">
    <source>
        <dbReference type="Proteomes" id="UP001610334"/>
    </source>
</evidence>
<feature type="compositionally biased region" description="Low complexity" evidence="1">
    <location>
        <begin position="422"/>
        <end position="440"/>
    </location>
</feature>
<evidence type="ECO:0000256" key="1">
    <source>
        <dbReference type="SAM" id="MobiDB-lite"/>
    </source>
</evidence>
<feature type="region of interest" description="Disordered" evidence="1">
    <location>
        <begin position="272"/>
        <end position="291"/>
    </location>
</feature>
<feature type="compositionally biased region" description="Polar residues" evidence="1">
    <location>
        <begin position="22"/>
        <end position="40"/>
    </location>
</feature>
<dbReference type="InterPro" id="IPR006016">
    <property type="entry name" value="UspA"/>
</dbReference>
<feature type="compositionally biased region" description="Basic and acidic residues" evidence="1">
    <location>
        <begin position="394"/>
        <end position="405"/>
    </location>
</feature>
<sequence>MASISPPRPSLDPEGLPVVSGSERNNSISDTSPSGSTAMVDNSHRRSIQFNIQNSEPQPPSRPSSTTGRKNSQPESIPEKDLKVPGRGISPPPPQTYERGVSFDTFDNPDAPDFSLTLNYKHKGYQLTRRSRTFLCGTDQNDYSDFALEWLIDELVDDGDEIVCLRVVEKDSSITTDAAVEAGKYRQEAERLFEQVIQKNSQNEKAISLVLELVVGKVQEIIQRMIKIYEPAVLIVGTRGKNLNGVQGLLPGSVSKYCLQRSPIPVIVVRPSTKREKKKKKRLADPTRRSYNQILELSEQRGSHIFSAPSSRNSSVAKLPDEEAAVAAALGLPHSYTASRTSLSTSERSSVSQEGPMAPVGDSLHSLSKSLATDLSISSDETKTDSASSTLADSEQHNGQLREDISPGPGSTPLPTEEIPSSDDTTPEPSSPKTRIPVIVTDDDIPVDHWGKRRSL</sequence>
<reference evidence="3 4" key="1">
    <citation type="submission" date="2024-07" db="EMBL/GenBank/DDBJ databases">
        <title>Section-level genome sequencing and comparative genomics of Aspergillus sections Usti and Cavernicolus.</title>
        <authorList>
            <consortium name="Lawrence Berkeley National Laboratory"/>
            <person name="Nybo J.L."/>
            <person name="Vesth T.C."/>
            <person name="Theobald S."/>
            <person name="Frisvad J.C."/>
            <person name="Larsen T.O."/>
            <person name="Kjaerboelling I."/>
            <person name="Rothschild-Mancinelli K."/>
            <person name="Lyhne E.K."/>
            <person name="Kogle M.E."/>
            <person name="Barry K."/>
            <person name="Clum A."/>
            <person name="Na H."/>
            <person name="Ledsgaard L."/>
            <person name="Lin J."/>
            <person name="Lipzen A."/>
            <person name="Kuo A."/>
            <person name="Riley R."/>
            <person name="Mondo S."/>
            <person name="Labutti K."/>
            <person name="Haridas S."/>
            <person name="Pangalinan J."/>
            <person name="Salamov A.A."/>
            <person name="Simmons B.A."/>
            <person name="Magnuson J.K."/>
            <person name="Chen J."/>
            <person name="Drula E."/>
            <person name="Henrissat B."/>
            <person name="Wiebenga A."/>
            <person name="Lubbers R.J."/>
            <person name="Gomes A.C."/>
            <person name="Makela M.R."/>
            <person name="Stajich J."/>
            <person name="Grigoriev I.V."/>
            <person name="Mortensen U.H."/>
            <person name="De Vries R.P."/>
            <person name="Baker S.E."/>
            <person name="Andersen M.R."/>
        </authorList>
    </citation>
    <scope>NUCLEOTIDE SEQUENCE [LARGE SCALE GENOMIC DNA]</scope>
    <source>
        <strain evidence="3 4">CBS 588.65</strain>
    </source>
</reference>
<dbReference type="InterPro" id="IPR014729">
    <property type="entry name" value="Rossmann-like_a/b/a_fold"/>
</dbReference>
<proteinExistence type="predicted"/>
<keyword evidence="4" id="KW-1185">Reference proteome</keyword>
<feature type="compositionally biased region" description="Polar residues" evidence="1">
    <location>
        <begin position="63"/>
        <end position="75"/>
    </location>
</feature>
<dbReference type="EMBL" id="JBFXLT010000187">
    <property type="protein sequence ID" value="KAL2802385.1"/>
    <property type="molecule type" value="Genomic_DNA"/>
</dbReference>
<dbReference type="PANTHER" id="PTHR47815:SF1">
    <property type="entry name" value="UNIVERSAL STRESS PROTEIN A FAMILY PROTEIN C25B2.10"/>
    <property type="match status" value="1"/>
</dbReference>
<accession>A0ABR4GTI7</accession>
<feature type="compositionally biased region" description="Low complexity" evidence="1">
    <location>
        <begin position="339"/>
        <end position="352"/>
    </location>
</feature>
<feature type="compositionally biased region" description="Polar residues" evidence="1">
    <location>
        <begin position="365"/>
        <end position="393"/>
    </location>
</feature>
<dbReference type="CDD" id="cd23659">
    <property type="entry name" value="USP_At3g01520-like"/>
    <property type="match status" value="1"/>
</dbReference>
<feature type="region of interest" description="Disordered" evidence="1">
    <location>
        <begin position="339"/>
        <end position="456"/>
    </location>
</feature>
<feature type="domain" description="UspA" evidence="2">
    <location>
        <begin position="132"/>
        <end position="270"/>
    </location>
</feature>
<evidence type="ECO:0000259" key="2">
    <source>
        <dbReference type="Pfam" id="PF00582"/>
    </source>
</evidence>